<keyword evidence="5" id="KW-1185">Reference proteome</keyword>
<dbReference type="eggNOG" id="ENOG502S3KR">
    <property type="taxonomic scope" value="Eukaryota"/>
</dbReference>
<reference evidence="4 5" key="1">
    <citation type="journal article" date="2011" name="Science">
        <title>The Selaginella genome identifies genetic changes associated with the evolution of vascular plants.</title>
        <authorList>
            <person name="Banks J.A."/>
            <person name="Nishiyama T."/>
            <person name="Hasebe M."/>
            <person name="Bowman J.L."/>
            <person name="Gribskov M."/>
            <person name="dePamphilis C."/>
            <person name="Albert V.A."/>
            <person name="Aono N."/>
            <person name="Aoyama T."/>
            <person name="Ambrose B.A."/>
            <person name="Ashton N.W."/>
            <person name="Axtell M.J."/>
            <person name="Barker E."/>
            <person name="Barker M.S."/>
            <person name="Bennetzen J.L."/>
            <person name="Bonawitz N.D."/>
            <person name="Chapple C."/>
            <person name="Cheng C."/>
            <person name="Correa L.G."/>
            <person name="Dacre M."/>
            <person name="DeBarry J."/>
            <person name="Dreyer I."/>
            <person name="Elias M."/>
            <person name="Engstrom E.M."/>
            <person name="Estelle M."/>
            <person name="Feng L."/>
            <person name="Finet C."/>
            <person name="Floyd S.K."/>
            <person name="Frommer W.B."/>
            <person name="Fujita T."/>
            <person name="Gramzow L."/>
            <person name="Gutensohn M."/>
            <person name="Harholt J."/>
            <person name="Hattori M."/>
            <person name="Heyl A."/>
            <person name="Hirai T."/>
            <person name="Hiwatashi Y."/>
            <person name="Ishikawa M."/>
            <person name="Iwata M."/>
            <person name="Karol K.G."/>
            <person name="Koehler B."/>
            <person name="Kolukisaoglu U."/>
            <person name="Kubo M."/>
            <person name="Kurata T."/>
            <person name="Lalonde S."/>
            <person name="Li K."/>
            <person name="Li Y."/>
            <person name="Litt A."/>
            <person name="Lyons E."/>
            <person name="Manning G."/>
            <person name="Maruyama T."/>
            <person name="Michael T.P."/>
            <person name="Mikami K."/>
            <person name="Miyazaki S."/>
            <person name="Morinaga S."/>
            <person name="Murata T."/>
            <person name="Mueller-Roeber B."/>
            <person name="Nelson D.R."/>
            <person name="Obara M."/>
            <person name="Oguri Y."/>
            <person name="Olmstead R.G."/>
            <person name="Onodera N."/>
            <person name="Petersen B.L."/>
            <person name="Pils B."/>
            <person name="Prigge M."/>
            <person name="Rensing S.A."/>
            <person name="Riano-Pachon D.M."/>
            <person name="Roberts A.W."/>
            <person name="Sato Y."/>
            <person name="Scheller H.V."/>
            <person name="Schulz B."/>
            <person name="Schulz C."/>
            <person name="Shakirov E.V."/>
            <person name="Shibagaki N."/>
            <person name="Shinohara N."/>
            <person name="Shippen D.E."/>
            <person name="Soerensen I."/>
            <person name="Sotooka R."/>
            <person name="Sugimoto N."/>
            <person name="Sugita M."/>
            <person name="Sumikawa N."/>
            <person name="Tanurdzic M."/>
            <person name="Theissen G."/>
            <person name="Ulvskov P."/>
            <person name="Wakazuki S."/>
            <person name="Weng J.K."/>
            <person name="Willats W.W."/>
            <person name="Wipf D."/>
            <person name="Wolf P.G."/>
            <person name="Yang L."/>
            <person name="Zimmer A.D."/>
            <person name="Zhu Q."/>
            <person name="Mitros T."/>
            <person name="Hellsten U."/>
            <person name="Loque D."/>
            <person name="Otillar R."/>
            <person name="Salamov A."/>
            <person name="Schmutz J."/>
            <person name="Shapiro H."/>
            <person name="Lindquist E."/>
            <person name="Lucas S."/>
            <person name="Rokhsar D."/>
            <person name="Grigoriev I.V."/>
        </authorList>
    </citation>
    <scope>NUCLEOTIDE SEQUENCE [LARGE SCALE GENOMIC DNA]</scope>
</reference>
<dbReference type="InterPro" id="IPR035669">
    <property type="entry name" value="SGNH_plant_lipase-like"/>
</dbReference>
<dbReference type="Gene3D" id="3.40.50.1110">
    <property type="entry name" value="SGNH hydrolase"/>
    <property type="match status" value="1"/>
</dbReference>
<dbReference type="GO" id="GO:0016788">
    <property type="term" value="F:hydrolase activity, acting on ester bonds"/>
    <property type="evidence" value="ECO:0007669"/>
    <property type="project" value="InterPro"/>
</dbReference>
<evidence type="ECO:0000256" key="3">
    <source>
        <dbReference type="SAM" id="SignalP"/>
    </source>
</evidence>
<evidence type="ECO:0000313" key="4">
    <source>
        <dbReference type="EMBL" id="EFJ27726.1"/>
    </source>
</evidence>
<dbReference type="Gramene" id="EFJ27726">
    <property type="protein sequence ID" value="EFJ27726"/>
    <property type="gene ID" value="SELMODRAFT_94827"/>
</dbReference>
<dbReference type="HOGENOM" id="CLU_015101_0_1_1"/>
<gene>
    <name evidence="4" type="ORF">SELMODRAFT_94827</name>
</gene>
<dbReference type="SUPFAM" id="SSF52266">
    <property type="entry name" value="SGNH hydrolase"/>
    <property type="match status" value="1"/>
</dbReference>
<keyword evidence="3" id="KW-0732">Signal</keyword>
<dbReference type="AlphaFoldDB" id="D8RJI7"/>
<evidence type="ECO:0000256" key="2">
    <source>
        <dbReference type="ARBA" id="ARBA00022801"/>
    </source>
</evidence>
<dbReference type="OMA" id="GFRYGHK"/>
<proteinExistence type="inferred from homology"/>
<dbReference type="InParanoid" id="D8RJI7"/>
<evidence type="ECO:0000313" key="5">
    <source>
        <dbReference type="Proteomes" id="UP000001514"/>
    </source>
</evidence>
<dbReference type="PANTHER" id="PTHR45648:SF22">
    <property type="entry name" value="GDSL LIPASE_ACYLHYDROLASE FAMILY PROTEIN (AFU_ORTHOLOGUE AFUA_4G14700)"/>
    <property type="match status" value="1"/>
</dbReference>
<name>D8RJI7_SELML</name>
<evidence type="ECO:0000256" key="1">
    <source>
        <dbReference type="ARBA" id="ARBA00008668"/>
    </source>
</evidence>
<dbReference type="Pfam" id="PF00657">
    <property type="entry name" value="Lipase_GDSL"/>
    <property type="match status" value="1"/>
</dbReference>
<dbReference type="InterPro" id="IPR051058">
    <property type="entry name" value="GDSL_Est/Lipase"/>
</dbReference>
<comment type="similarity">
    <text evidence="1">Belongs to the 'GDSL' lipolytic enzyme family.</text>
</comment>
<dbReference type="Proteomes" id="UP000001514">
    <property type="component" value="Unassembled WGS sequence"/>
</dbReference>
<organism evidence="5">
    <name type="scientific">Selaginella moellendorffii</name>
    <name type="common">Spikemoss</name>
    <dbReference type="NCBI Taxonomy" id="88036"/>
    <lineage>
        <taxon>Eukaryota</taxon>
        <taxon>Viridiplantae</taxon>
        <taxon>Streptophyta</taxon>
        <taxon>Embryophyta</taxon>
        <taxon>Tracheophyta</taxon>
        <taxon>Lycopodiopsida</taxon>
        <taxon>Selaginellales</taxon>
        <taxon>Selaginellaceae</taxon>
        <taxon>Selaginella</taxon>
    </lineage>
</organism>
<dbReference type="PANTHER" id="PTHR45648">
    <property type="entry name" value="GDSL LIPASE/ACYLHYDROLASE FAMILY PROTEIN (AFU_ORTHOLOGUE AFUA_4G14700)"/>
    <property type="match status" value="1"/>
</dbReference>
<dbReference type="InterPro" id="IPR036514">
    <property type="entry name" value="SGNH_hydro_sf"/>
</dbReference>
<sequence length="350" mass="37888">MEKNLHRLVLGLYLLNAWGGASASLVPALFVFGDSTLDTGNLNYRPNTVHLIRTEELPYGRDFVPPGPTGRASNGKLATDFLAGFLGLPTPIDDLEPDAQGRKLFQGINFAAGGSGILNGTGLTTVSLSQQLDAFEGSIASINKLMGSQESSRLLANSLFLLSTGNNDLFNYVYNPKARFRYSPESYNTLLLSTLSRDLERLYSLGARKLVVLSLGPLGCTPLMLNLLNSDGSCIGEVNNQAKNFNAGLQSLLAGLQTKLPGSRLLYANAYDILFSAIQDPRKHAGFRYGNVACCGSGKFLGSVLQTCSGRTSVCADSNEYVFWDMVHPTQAMYKLVTDELYAELVKFIL</sequence>
<keyword evidence="2" id="KW-0378">Hydrolase</keyword>
<dbReference type="EMBL" id="GL377581">
    <property type="protein sequence ID" value="EFJ27726.1"/>
    <property type="molecule type" value="Genomic_DNA"/>
</dbReference>
<protein>
    <submittedName>
        <fullName evidence="4">Uncharacterized protein</fullName>
    </submittedName>
</protein>
<dbReference type="CDD" id="cd01837">
    <property type="entry name" value="SGNH_plant_lipase_like"/>
    <property type="match status" value="1"/>
</dbReference>
<feature type="signal peptide" evidence="3">
    <location>
        <begin position="1"/>
        <end position="23"/>
    </location>
</feature>
<feature type="chain" id="PRO_5003121862" evidence="3">
    <location>
        <begin position="24"/>
        <end position="350"/>
    </location>
</feature>
<dbReference type="InterPro" id="IPR001087">
    <property type="entry name" value="GDSL"/>
</dbReference>
<accession>D8RJI7</accession>
<dbReference type="KEGG" id="smo:SELMODRAFT_94827"/>